<evidence type="ECO:0000313" key="3">
    <source>
        <dbReference type="Proteomes" id="UP000001818"/>
    </source>
</evidence>
<sequence length="333" mass="36051">MLLQLGVARVRHAGFRFGIAIGALALGSVLSSSAHAGDAPSWLSTASTSSNSAAVRAIKPRAELLDAKAQSDGVDTEHIFGFSMGSDIGKKGEIELEIENVGRFSKRFGSYTGVGVLSQVKFVLTDSFRVAPGVSFSSTHVSGVPDMIDNRRTALAGASLEFRYRLLDRDVMPFGLTLHAAPGWNRVDELTGFDIQTYGSEFAALMDKELIHNALFATVNVWFSGGASRALSNQWSRDSELAVNGALSYKVGPDLILGVEARYVRAYEGLGLDRFVGDAVYLGPTFAMHLSHNFGVSGTWSTQVAGRASCETLHLDLQDFERHQAMLRFNYLF</sequence>
<dbReference type="EMBL" id="CP000283">
    <property type="protein sequence ID" value="ABE38199.1"/>
    <property type="molecule type" value="Genomic_DNA"/>
</dbReference>
<dbReference type="STRING" id="316057.RPD_0961"/>
<dbReference type="KEGG" id="rpd:RPD_0961"/>
<dbReference type="AlphaFoldDB" id="Q13CJ0"/>
<keyword evidence="1" id="KW-0732">Signal</keyword>
<dbReference type="eggNOG" id="COG3637">
    <property type="taxonomic scope" value="Bacteria"/>
</dbReference>
<name>Q13CJ0_RHOPS</name>
<dbReference type="Proteomes" id="UP000001818">
    <property type="component" value="Chromosome"/>
</dbReference>
<feature type="signal peptide" evidence="1">
    <location>
        <begin position="1"/>
        <end position="36"/>
    </location>
</feature>
<proteinExistence type="predicted"/>
<evidence type="ECO:0000313" key="2">
    <source>
        <dbReference type="EMBL" id="ABE38199.1"/>
    </source>
</evidence>
<reference evidence="2 3" key="1">
    <citation type="submission" date="2006-03" db="EMBL/GenBank/DDBJ databases">
        <title>Complete sequence of Rhodopseudomonas palustris BisB5.</title>
        <authorList>
            <consortium name="US DOE Joint Genome Institute"/>
            <person name="Copeland A."/>
            <person name="Lucas S."/>
            <person name="Lapidus A."/>
            <person name="Barry K."/>
            <person name="Detter J.C."/>
            <person name="Glavina del Rio T."/>
            <person name="Hammon N."/>
            <person name="Israni S."/>
            <person name="Dalin E."/>
            <person name="Tice H."/>
            <person name="Pitluck S."/>
            <person name="Chain P."/>
            <person name="Malfatti S."/>
            <person name="Shin M."/>
            <person name="Vergez L."/>
            <person name="Schmutz J."/>
            <person name="Larimer F."/>
            <person name="Land M."/>
            <person name="Hauser L."/>
            <person name="Pelletier D.A."/>
            <person name="Kyrpides N."/>
            <person name="Lykidis A."/>
            <person name="Oda Y."/>
            <person name="Harwood C.S."/>
            <person name="Richardson P."/>
        </authorList>
    </citation>
    <scope>NUCLEOTIDE SEQUENCE [LARGE SCALE GENOMIC DNA]</scope>
    <source>
        <strain evidence="2 3">BisB5</strain>
    </source>
</reference>
<protein>
    <submittedName>
        <fullName evidence="2">Uncharacterized protein</fullName>
    </submittedName>
</protein>
<evidence type="ECO:0000256" key="1">
    <source>
        <dbReference type="SAM" id="SignalP"/>
    </source>
</evidence>
<feature type="chain" id="PRO_5004182088" evidence="1">
    <location>
        <begin position="37"/>
        <end position="333"/>
    </location>
</feature>
<dbReference type="BioCyc" id="RPAL316057:RPD_RS04880-MONOMER"/>
<organism evidence="2 3">
    <name type="scientific">Rhodopseudomonas palustris (strain BisB5)</name>
    <dbReference type="NCBI Taxonomy" id="316057"/>
    <lineage>
        <taxon>Bacteria</taxon>
        <taxon>Pseudomonadati</taxon>
        <taxon>Pseudomonadota</taxon>
        <taxon>Alphaproteobacteria</taxon>
        <taxon>Hyphomicrobiales</taxon>
        <taxon>Nitrobacteraceae</taxon>
        <taxon>Rhodopseudomonas</taxon>
    </lineage>
</organism>
<gene>
    <name evidence="2" type="ordered locus">RPD_0961</name>
</gene>
<accession>Q13CJ0</accession>
<dbReference type="HOGENOM" id="CLU_062987_0_0_5"/>